<dbReference type="EMBL" id="LR877155">
    <property type="protein sequence ID" value="CAD2218394.1"/>
    <property type="molecule type" value="Genomic_DNA"/>
</dbReference>
<protein>
    <submittedName>
        <fullName evidence="2">Uncharacterized protein</fullName>
    </submittedName>
</protein>
<evidence type="ECO:0000313" key="2">
    <source>
        <dbReference type="EMBL" id="CAD2218394.1"/>
    </source>
</evidence>
<gene>
    <name evidence="2" type="ORF">ADEAN_000588200</name>
</gene>
<dbReference type="Proteomes" id="UP000515908">
    <property type="component" value="Chromosome 11"/>
</dbReference>
<dbReference type="AlphaFoldDB" id="S9X1M0"/>
<dbReference type="VEuPathDB" id="TriTrypDB:ADEAN_000588200"/>
<feature type="compositionally biased region" description="Basic and acidic residues" evidence="1">
    <location>
        <begin position="1"/>
        <end position="10"/>
    </location>
</feature>
<name>S9X1M0_9TRYP</name>
<feature type="region of interest" description="Disordered" evidence="1">
    <location>
        <begin position="1"/>
        <end position="39"/>
    </location>
</feature>
<accession>S9X1M0</accession>
<reference evidence="2 3" key="1">
    <citation type="submission" date="2020-08" db="EMBL/GenBank/DDBJ databases">
        <authorList>
            <person name="Newling K."/>
            <person name="Davey J."/>
            <person name="Forrester S."/>
        </authorList>
    </citation>
    <scope>NUCLEOTIDE SEQUENCE [LARGE SCALE GENOMIC DNA]</scope>
    <source>
        <strain evidence="3">Crithidia deanei Carvalho (ATCC PRA-265)</strain>
    </source>
</reference>
<dbReference type="OrthoDB" id="276203at2759"/>
<evidence type="ECO:0000313" key="3">
    <source>
        <dbReference type="Proteomes" id="UP000515908"/>
    </source>
</evidence>
<evidence type="ECO:0000256" key="1">
    <source>
        <dbReference type="SAM" id="MobiDB-lite"/>
    </source>
</evidence>
<organism evidence="2 3">
    <name type="scientific">Angomonas deanei</name>
    <dbReference type="NCBI Taxonomy" id="59799"/>
    <lineage>
        <taxon>Eukaryota</taxon>
        <taxon>Discoba</taxon>
        <taxon>Euglenozoa</taxon>
        <taxon>Kinetoplastea</taxon>
        <taxon>Metakinetoplastina</taxon>
        <taxon>Trypanosomatida</taxon>
        <taxon>Trypanosomatidae</taxon>
        <taxon>Strigomonadinae</taxon>
        <taxon>Angomonas</taxon>
    </lineage>
</organism>
<keyword evidence="3" id="KW-1185">Reference proteome</keyword>
<proteinExistence type="predicted"/>
<sequence length="189" mass="20440">MEGGKTDAQRAQEAADEQLAKQLQEEMNNAQPEAARPQPAGDSVVISCAACTFDNVIKKPIAGVEYKCTQCRTPLKLPAHLAAEVPRHPHGPNPPVRKENIIECSICKTANRVPNRKSDAILCGACYQELGSKLQKEAPKQSPKVEETRTLQVRCGQCSAVNAVQAQADAKVIQFECGSCETTNEVSLE</sequence>